<organism evidence="2 3">
    <name type="scientific">Caenorhabditis angaria</name>
    <dbReference type="NCBI Taxonomy" id="860376"/>
    <lineage>
        <taxon>Eukaryota</taxon>
        <taxon>Metazoa</taxon>
        <taxon>Ecdysozoa</taxon>
        <taxon>Nematoda</taxon>
        <taxon>Chromadorea</taxon>
        <taxon>Rhabditida</taxon>
        <taxon>Rhabditina</taxon>
        <taxon>Rhabditomorpha</taxon>
        <taxon>Rhabditoidea</taxon>
        <taxon>Rhabditidae</taxon>
        <taxon>Peloderinae</taxon>
        <taxon>Caenorhabditis</taxon>
    </lineage>
</organism>
<evidence type="ECO:0000313" key="2">
    <source>
        <dbReference type="EMBL" id="CAI5446854.1"/>
    </source>
</evidence>
<dbReference type="Proteomes" id="UP001152747">
    <property type="component" value="Unassembled WGS sequence"/>
</dbReference>
<feature type="compositionally biased region" description="Basic and acidic residues" evidence="1">
    <location>
        <begin position="108"/>
        <end position="133"/>
    </location>
</feature>
<feature type="region of interest" description="Disordered" evidence="1">
    <location>
        <begin position="1"/>
        <end position="143"/>
    </location>
</feature>
<feature type="compositionally biased region" description="Basic residues" evidence="1">
    <location>
        <begin position="251"/>
        <end position="261"/>
    </location>
</feature>
<evidence type="ECO:0000256" key="1">
    <source>
        <dbReference type="SAM" id="MobiDB-lite"/>
    </source>
</evidence>
<keyword evidence="3" id="KW-1185">Reference proteome</keyword>
<protein>
    <submittedName>
        <fullName evidence="2">Uncharacterized protein</fullName>
    </submittedName>
</protein>
<accession>A0A9P1IJU2</accession>
<feature type="region of interest" description="Disordered" evidence="1">
    <location>
        <begin position="212"/>
        <end position="261"/>
    </location>
</feature>
<gene>
    <name evidence="2" type="ORF">CAMP_LOCUS9491</name>
</gene>
<sequence length="261" mass="30703">MQQFFGNPKKTSESPSPTPDSPSPAPASTSKAKPKKGRKVVYSDSSEEDWDDLAYRETEPVFYPGSDDEELLAKIEARKSRRCKEKKEEEEEPMRETRIGGKYLRGIRRPDLWNRQEYKDKQKDKEKKKEKTPPVRKSPRKKAVKVVYKGTVEELMKQCQECVVNVPDVINFKQARDVRKTNLLAQALGLPEAEKYRQVHIYRAMKRKFDLPETDREMTDAEEESEDEIVEEKKVKKRRQLKRACKEEQKKKARKSLRKRN</sequence>
<feature type="compositionally biased region" description="Pro residues" evidence="1">
    <location>
        <begin position="16"/>
        <end position="25"/>
    </location>
</feature>
<dbReference type="AlphaFoldDB" id="A0A9P1IJU2"/>
<evidence type="ECO:0000313" key="3">
    <source>
        <dbReference type="Proteomes" id="UP001152747"/>
    </source>
</evidence>
<reference evidence="2" key="1">
    <citation type="submission" date="2022-11" db="EMBL/GenBank/DDBJ databases">
        <authorList>
            <person name="Kikuchi T."/>
        </authorList>
    </citation>
    <scope>NUCLEOTIDE SEQUENCE</scope>
    <source>
        <strain evidence="2">PS1010</strain>
    </source>
</reference>
<feature type="compositionally biased region" description="Acidic residues" evidence="1">
    <location>
        <begin position="220"/>
        <end position="230"/>
    </location>
</feature>
<dbReference type="EMBL" id="CANHGI010000004">
    <property type="protein sequence ID" value="CAI5446854.1"/>
    <property type="molecule type" value="Genomic_DNA"/>
</dbReference>
<comment type="caution">
    <text evidence="2">The sequence shown here is derived from an EMBL/GenBank/DDBJ whole genome shotgun (WGS) entry which is preliminary data.</text>
</comment>
<proteinExistence type="predicted"/>
<name>A0A9P1IJU2_9PELO</name>